<dbReference type="FunFam" id="3.40.50.2000:FF:000185">
    <property type="entry name" value="Glycosyltransferase"/>
    <property type="match status" value="1"/>
</dbReference>
<dbReference type="AlphaFoldDB" id="A0A8T0VDD6"/>
<gene>
    <name evidence="5" type="ORF">PVAP13_2NG331415</name>
</gene>
<evidence type="ECO:0000256" key="1">
    <source>
        <dbReference type="ARBA" id="ARBA00009995"/>
    </source>
</evidence>
<dbReference type="Gene3D" id="3.40.50.2000">
    <property type="entry name" value="Glycogen Phosphorylase B"/>
    <property type="match status" value="2"/>
</dbReference>
<accession>A0A8T0VDD6</accession>
<organism evidence="5 6">
    <name type="scientific">Panicum virgatum</name>
    <name type="common">Blackwell switchgrass</name>
    <dbReference type="NCBI Taxonomy" id="38727"/>
    <lineage>
        <taxon>Eukaryota</taxon>
        <taxon>Viridiplantae</taxon>
        <taxon>Streptophyta</taxon>
        <taxon>Embryophyta</taxon>
        <taxon>Tracheophyta</taxon>
        <taxon>Spermatophyta</taxon>
        <taxon>Magnoliopsida</taxon>
        <taxon>Liliopsida</taxon>
        <taxon>Poales</taxon>
        <taxon>Poaceae</taxon>
        <taxon>PACMAD clade</taxon>
        <taxon>Panicoideae</taxon>
        <taxon>Panicodae</taxon>
        <taxon>Paniceae</taxon>
        <taxon>Panicinae</taxon>
        <taxon>Panicum</taxon>
        <taxon>Panicum sect. Hiantes</taxon>
    </lineage>
</organism>
<dbReference type="PROSITE" id="PS00375">
    <property type="entry name" value="UDPGT"/>
    <property type="match status" value="1"/>
</dbReference>
<comment type="caution">
    <text evidence="5">The sequence shown here is derived from an EMBL/GenBank/DDBJ whole genome shotgun (WGS) entry which is preliminary data.</text>
</comment>
<dbReference type="SUPFAM" id="SSF53756">
    <property type="entry name" value="UDP-Glycosyltransferase/glycogen phosphorylase"/>
    <property type="match status" value="1"/>
</dbReference>
<keyword evidence="6" id="KW-1185">Reference proteome</keyword>
<keyword evidence="3" id="KW-0328">Glycosyltransferase</keyword>
<dbReference type="FunFam" id="3.40.50.2000:FF:000107">
    <property type="entry name" value="Glycosyltransferase"/>
    <property type="match status" value="1"/>
</dbReference>
<name>A0A8T0VDD6_PANVG</name>
<sequence length="553" mass="59452">MPHLLLRKMEPTSIYLQQFVATRYGCKNSMLAYTPARFTAGTVSLCDQSHPTWSQITKPLSNHLPVMTSAAAACSGGARDAQVQLPHVVMIPFMAKSHTTPLAHLAHLLRRRQLATVTFFTTPGNAAFVRAALSGADGVAVLELPFPDDVIVPGVPPGAECAEALDSLSSLPAFVAAVSLLRPRFEEELAAMRPPASVVVADAFLYWAHAAAAAIGVRTLAFFGANMFLHVMMEVLPRDNPSETLVGGGPDAVFTVPEFPHVQLSLEDLPFPFNDPDPTAAPSMREMGAKLVKAIADSHGLIVNTFHAMESCYIDHWNRHVGPRAWPVGPLCLAQPATPARRRLDVAPAWMRWLDEKAVAGRAVLYVALGTTIAVPGAQLREVADGLEQSGLDFLWAVRPVDADLGSVEERVQGRGMVVREWVDQCAILRHGGVKGFMSHCGWNSVIESVSAGVPLAVWPMSAEQPLNAKLVVDELKIGVRVPSKHSMTSTLVRVKSEEVASVAKELMNGEKGVEAARNMAALGAKAREAMDEGGSSWRVLEERIAGLGHQPA</sequence>
<dbReference type="EMBL" id="CM029040">
    <property type="protein sequence ID" value="KAG2634811.1"/>
    <property type="molecule type" value="Genomic_DNA"/>
</dbReference>
<evidence type="ECO:0000256" key="2">
    <source>
        <dbReference type="ARBA" id="ARBA00022679"/>
    </source>
</evidence>
<evidence type="ECO:0000256" key="4">
    <source>
        <dbReference type="RuleBase" id="RU362057"/>
    </source>
</evidence>
<dbReference type="GO" id="GO:0035251">
    <property type="term" value="F:UDP-glucosyltransferase activity"/>
    <property type="evidence" value="ECO:0007669"/>
    <property type="project" value="TreeGrafter"/>
</dbReference>
<reference evidence="5" key="1">
    <citation type="submission" date="2020-05" db="EMBL/GenBank/DDBJ databases">
        <title>WGS assembly of Panicum virgatum.</title>
        <authorList>
            <person name="Lovell J.T."/>
            <person name="Jenkins J."/>
            <person name="Shu S."/>
            <person name="Juenger T.E."/>
            <person name="Schmutz J."/>
        </authorList>
    </citation>
    <scope>NUCLEOTIDE SEQUENCE</scope>
    <source>
        <strain evidence="5">AP13</strain>
    </source>
</reference>
<dbReference type="PANTHER" id="PTHR48047">
    <property type="entry name" value="GLYCOSYLTRANSFERASE"/>
    <property type="match status" value="1"/>
</dbReference>
<dbReference type="EC" id="2.4.1.-" evidence="4"/>
<evidence type="ECO:0000313" key="5">
    <source>
        <dbReference type="EMBL" id="KAG2634811.1"/>
    </source>
</evidence>
<dbReference type="CDD" id="cd03784">
    <property type="entry name" value="GT1_Gtf-like"/>
    <property type="match status" value="1"/>
</dbReference>
<evidence type="ECO:0000256" key="3">
    <source>
        <dbReference type="RuleBase" id="RU003718"/>
    </source>
</evidence>
<proteinExistence type="inferred from homology"/>
<comment type="similarity">
    <text evidence="1 3">Belongs to the UDP-glycosyltransferase family.</text>
</comment>
<dbReference type="Proteomes" id="UP000823388">
    <property type="component" value="Chromosome 2N"/>
</dbReference>
<dbReference type="Pfam" id="PF00201">
    <property type="entry name" value="UDPGT"/>
    <property type="match status" value="1"/>
</dbReference>
<protein>
    <recommendedName>
        <fullName evidence="4">Glycosyltransferase</fullName>
        <ecNumber evidence="4">2.4.1.-</ecNumber>
    </recommendedName>
</protein>
<evidence type="ECO:0000313" key="6">
    <source>
        <dbReference type="Proteomes" id="UP000823388"/>
    </source>
</evidence>
<keyword evidence="2 3" id="KW-0808">Transferase</keyword>
<dbReference type="InterPro" id="IPR035595">
    <property type="entry name" value="UDP_glycos_trans_CS"/>
</dbReference>
<dbReference type="PANTHER" id="PTHR48047:SF43">
    <property type="entry name" value="OS09G0379400 PROTEIN"/>
    <property type="match status" value="1"/>
</dbReference>
<dbReference type="InterPro" id="IPR002213">
    <property type="entry name" value="UDP_glucos_trans"/>
</dbReference>